<dbReference type="Pfam" id="PF01435">
    <property type="entry name" value="Peptidase_M48"/>
    <property type="match status" value="1"/>
</dbReference>
<dbReference type="CDD" id="cd07334">
    <property type="entry name" value="M48C_loiP_like"/>
    <property type="match status" value="1"/>
</dbReference>
<name>A0A3P1Y182_TANFO</name>
<dbReference type="EMBL" id="RQYS01000004">
    <property type="protein sequence ID" value="RRD62863.1"/>
    <property type="molecule type" value="Genomic_DNA"/>
</dbReference>
<feature type="signal peptide" evidence="8">
    <location>
        <begin position="1"/>
        <end position="19"/>
    </location>
</feature>
<evidence type="ECO:0000256" key="3">
    <source>
        <dbReference type="ARBA" id="ARBA00022801"/>
    </source>
</evidence>
<evidence type="ECO:0000256" key="4">
    <source>
        <dbReference type="ARBA" id="ARBA00022833"/>
    </source>
</evidence>
<dbReference type="AlphaFoldDB" id="A0A3P1Y182"/>
<protein>
    <submittedName>
        <fullName evidence="10">Peptidase M48</fullName>
    </submittedName>
</protein>
<keyword evidence="2" id="KW-0479">Metal-binding</keyword>
<dbReference type="GO" id="GO:0016020">
    <property type="term" value="C:membrane"/>
    <property type="evidence" value="ECO:0007669"/>
    <property type="project" value="TreeGrafter"/>
</dbReference>
<evidence type="ECO:0000256" key="8">
    <source>
        <dbReference type="SAM" id="SignalP"/>
    </source>
</evidence>
<evidence type="ECO:0000256" key="6">
    <source>
        <dbReference type="RuleBase" id="RU003983"/>
    </source>
</evidence>
<comment type="similarity">
    <text evidence="6">Belongs to the peptidase M48 family.</text>
</comment>
<organism evidence="10 11">
    <name type="scientific">Tannerella forsythia</name>
    <name type="common">Bacteroides forsythus</name>
    <dbReference type="NCBI Taxonomy" id="28112"/>
    <lineage>
        <taxon>Bacteria</taxon>
        <taxon>Pseudomonadati</taxon>
        <taxon>Bacteroidota</taxon>
        <taxon>Bacteroidia</taxon>
        <taxon>Bacteroidales</taxon>
        <taxon>Tannerellaceae</taxon>
        <taxon>Tannerella</taxon>
    </lineage>
</organism>
<evidence type="ECO:0000256" key="7">
    <source>
        <dbReference type="SAM" id="MobiDB-lite"/>
    </source>
</evidence>
<dbReference type="PANTHER" id="PTHR22726">
    <property type="entry name" value="METALLOENDOPEPTIDASE OMA1"/>
    <property type="match status" value="1"/>
</dbReference>
<dbReference type="GO" id="GO:0004222">
    <property type="term" value="F:metalloendopeptidase activity"/>
    <property type="evidence" value="ECO:0007669"/>
    <property type="project" value="InterPro"/>
</dbReference>
<evidence type="ECO:0000313" key="11">
    <source>
        <dbReference type="Proteomes" id="UP000278609"/>
    </source>
</evidence>
<dbReference type="GO" id="GO:0046872">
    <property type="term" value="F:metal ion binding"/>
    <property type="evidence" value="ECO:0007669"/>
    <property type="project" value="UniProtKB-KW"/>
</dbReference>
<keyword evidence="3 6" id="KW-0378">Hydrolase</keyword>
<evidence type="ECO:0000256" key="1">
    <source>
        <dbReference type="ARBA" id="ARBA00022670"/>
    </source>
</evidence>
<dbReference type="InterPro" id="IPR051156">
    <property type="entry name" value="Mito/Outer_Membr_Metalloprot"/>
</dbReference>
<evidence type="ECO:0000256" key="2">
    <source>
        <dbReference type="ARBA" id="ARBA00022723"/>
    </source>
</evidence>
<evidence type="ECO:0000256" key="5">
    <source>
        <dbReference type="ARBA" id="ARBA00023049"/>
    </source>
</evidence>
<dbReference type="Proteomes" id="UP000278609">
    <property type="component" value="Unassembled WGS sequence"/>
</dbReference>
<keyword evidence="8" id="KW-0732">Signal</keyword>
<feature type="region of interest" description="Disordered" evidence="7">
    <location>
        <begin position="236"/>
        <end position="263"/>
    </location>
</feature>
<reference evidence="10 11" key="1">
    <citation type="submission" date="2018-11" db="EMBL/GenBank/DDBJ databases">
        <title>Genomes From Bacteria Associated with the Canine Oral Cavity: a Test Case for Automated Genome-Based Taxonomic Assignment.</title>
        <authorList>
            <person name="Coil D.A."/>
            <person name="Jospin G."/>
            <person name="Darling A.E."/>
            <person name="Wallis C."/>
            <person name="Davis I.J."/>
            <person name="Harris S."/>
            <person name="Eisen J.A."/>
            <person name="Holcombe L.J."/>
            <person name="O'Flynn C."/>
        </authorList>
    </citation>
    <scope>NUCLEOTIDE SEQUENCE [LARGE SCALE GENOMIC DNA]</scope>
    <source>
        <strain evidence="10 11">OH2617_COT-023</strain>
    </source>
</reference>
<dbReference type="OrthoDB" id="9810445at2"/>
<proteinExistence type="inferred from homology"/>
<dbReference type="InterPro" id="IPR001915">
    <property type="entry name" value="Peptidase_M48"/>
</dbReference>
<keyword evidence="1 6" id="KW-0645">Protease</keyword>
<accession>A0A3P1Y182</accession>
<comment type="cofactor">
    <cofactor evidence="6">
        <name>Zn(2+)</name>
        <dbReference type="ChEBI" id="CHEBI:29105"/>
    </cofactor>
    <text evidence="6">Binds 1 zinc ion per subunit.</text>
</comment>
<dbReference type="PANTHER" id="PTHR22726:SF8">
    <property type="entry name" value="METALLOPROTEASE YCAL"/>
    <property type="match status" value="1"/>
</dbReference>
<feature type="chain" id="PRO_5018242227" evidence="8">
    <location>
        <begin position="20"/>
        <end position="263"/>
    </location>
</feature>
<keyword evidence="5 6" id="KW-0482">Metalloprotease</keyword>
<keyword evidence="4 6" id="KW-0862">Zinc</keyword>
<comment type="caution">
    <text evidence="10">The sequence shown here is derived from an EMBL/GenBank/DDBJ whole genome shotgun (WGS) entry which is preliminary data.</text>
</comment>
<evidence type="ECO:0000313" key="10">
    <source>
        <dbReference type="EMBL" id="RRD62863.1"/>
    </source>
</evidence>
<dbReference type="Gene3D" id="3.30.2010.10">
    <property type="entry name" value="Metalloproteases ('zincins'), catalytic domain"/>
    <property type="match status" value="1"/>
</dbReference>
<dbReference type="RefSeq" id="WP_124750477.1">
    <property type="nucleotide sequence ID" value="NZ_RQYS01000004.1"/>
</dbReference>
<sequence length="263" mass="28837">MKKMMMFLAFAATVWSAQAQVRIGGKSINIYKAEKATKEVVKAVTLSDAEVMELCRKSVEWMDENNPIADESTEYGARLARLTENLTEVNGIPLNFKVYHVIDINAFACADGSIRVFSSLMDIMDDDELMAIIGHEIGHVAGTDVKDAIRNAYLTSAAINAAGAASNTVSRLSNTELGEITKSFMGAQFSQKQEYAADEYGFKTCIENGFSPYGMANALNKLVELSQGAKASTVQQMFSSHPDSEKRAKRMKEKADKYVAQNP</sequence>
<feature type="domain" description="Peptidase M48" evidence="9">
    <location>
        <begin position="78"/>
        <end position="253"/>
    </location>
</feature>
<dbReference type="GO" id="GO:0051603">
    <property type="term" value="P:proteolysis involved in protein catabolic process"/>
    <property type="evidence" value="ECO:0007669"/>
    <property type="project" value="TreeGrafter"/>
</dbReference>
<gene>
    <name evidence="10" type="ORF">EII40_01320</name>
</gene>
<evidence type="ECO:0000259" key="9">
    <source>
        <dbReference type="Pfam" id="PF01435"/>
    </source>
</evidence>